<name>A0A2Z4BWM4_CITBR</name>
<dbReference type="RefSeq" id="WP_103283981.1">
    <property type="nucleotide sequence ID" value="NZ_AP026382.1"/>
</dbReference>
<gene>
    <name evidence="3" type="primary">orf12</name>
    <name evidence="4" type="ORF">KAM621c_17380</name>
</gene>
<dbReference type="InterPro" id="IPR002656">
    <property type="entry name" value="Acyl_transf_3_dom"/>
</dbReference>
<feature type="transmembrane region" description="Helical" evidence="1">
    <location>
        <begin position="91"/>
        <end position="110"/>
    </location>
</feature>
<feature type="domain" description="Acyltransferase 3" evidence="2">
    <location>
        <begin position="14"/>
        <end position="334"/>
    </location>
</feature>
<sequence length="368" mass="42005">MSLMATNKHKPRIDGPDILRGISALSVIVVHIIGNSGLKFPYFIEKVGGHFTACVTFFFAISAFSITYAYGDNVFSRDKFRDFYLKRIFRLAPLFYLAFIVEALTVYILYDHSPNPLATILSFSFLFSLVPTMQDSLVWAGWSLGIEWLFYIIYPFLICFVRTKKTALIAWGISCYISVEMLKIDSQYAGLYMNILNHMPFFISGILAFLMMPEMLQIKHKLGNKANFASLVVLFVVAVYLLSYFYADNNSISLYVTYSIAWFVLISVSLVGFPIFLNNVFTRFLGKASYSIYLNHSIVILLLKLTGFFTYLNQNVASGVWVFCISMFIVSTITLLISWVTYHYIEIPGMTLGKKTVTYKLTNLKHTD</sequence>
<dbReference type="PANTHER" id="PTHR23028">
    <property type="entry name" value="ACETYLTRANSFERASE"/>
    <property type="match status" value="1"/>
</dbReference>
<reference evidence="3" key="1">
    <citation type="submission" date="2018-05" db="EMBL/GenBank/DDBJ databases">
        <authorList>
            <person name="Lanie J.A."/>
            <person name="Ng W.-L."/>
            <person name="Kazmierczak K.M."/>
            <person name="Andrzejewski T.M."/>
            <person name="Davidsen T.M."/>
            <person name="Wayne K.J."/>
            <person name="Tettelin H."/>
            <person name="Glass J.I."/>
            <person name="Rusch D."/>
            <person name="Podicherti R."/>
            <person name="Tsui H.-C.T."/>
            <person name="Winkler M.E."/>
        </authorList>
    </citation>
    <scope>NUCLEOTIDE SEQUENCE</scope>
    <source>
        <strain evidence="3">O6_cluster</strain>
    </source>
</reference>
<dbReference type="EMBL" id="MH325888">
    <property type="protein sequence ID" value="AWU66594.1"/>
    <property type="molecule type" value="Genomic_DNA"/>
</dbReference>
<evidence type="ECO:0000256" key="1">
    <source>
        <dbReference type="SAM" id="Phobius"/>
    </source>
</evidence>
<keyword evidence="3" id="KW-0808">Transferase</keyword>
<dbReference type="AlphaFoldDB" id="A0A2Z4BWM4"/>
<keyword evidence="3" id="KW-0012">Acyltransferase</keyword>
<feature type="transmembrane region" description="Helical" evidence="1">
    <location>
        <begin position="196"/>
        <end position="216"/>
    </location>
</feature>
<dbReference type="GO" id="GO:0016020">
    <property type="term" value="C:membrane"/>
    <property type="evidence" value="ECO:0007669"/>
    <property type="project" value="TreeGrafter"/>
</dbReference>
<feature type="transmembrane region" description="Helical" evidence="1">
    <location>
        <begin position="21"/>
        <end position="44"/>
    </location>
</feature>
<dbReference type="GO" id="GO:0009103">
    <property type="term" value="P:lipopolysaccharide biosynthetic process"/>
    <property type="evidence" value="ECO:0007669"/>
    <property type="project" value="TreeGrafter"/>
</dbReference>
<feature type="transmembrane region" description="Helical" evidence="1">
    <location>
        <begin position="228"/>
        <end position="247"/>
    </location>
</feature>
<reference evidence="4" key="2">
    <citation type="submission" date="2022-07" db="EMBL/GenBank/DDBJ databases">
        <title>Complete genome sequence of carbapenem-resistant Citrobacter spp. in Japan.</title>
        <authorList>
            <person name="Maehana S."/>
            <person name="Suzuki M."/>
            <person name="Kitasato H."/>
        </authorList>
    </citation>
    <scope>NUCLEOTIDE SEQUENCE</scope>
    <source>
        <strain evidence="4">KAM621</strain>
    </source>
</reference>
<keyword evidence="1" id="KW-1133">Transmembrane helix</keyword>
<organism evidence="3">
    <name type="scientific">Citrobacter braakii</name>
    <dbReference type="NCBI Taxonomy" id="57706"/>
    <lineage>
        <taxon>Bacteria</taxon>
        <taxon>Pseudomonadati</taxon>
        <taxon>Pseudomonadota</taxon>
        <taxon>Gammaproteobacteria</taxon>
        <taxon>Enterobacterales</taxon>
        <taxon>Enterobacteriaceae</taxon>
        <taxon>Citrobacter</taxon>
        <taxon>Citrobacter freundii complex</taxon>
    </lineage>
</organism>
<keyword evidence="1" id="KW-0472">Membrane</keyword>
<accession>A0A2Z4BWM4</accession>
<feature type="transmembrane region" description="Helical" evidence="1">
    <location>
        <begin position="259"/>
        <end position="281"/>
    </location>
</feature>
<dbReference type="Proteomes" id="UP001058317">
    <property type="component" value="Chromosome"/>
</dbReference>
<keyword evidence="1" id="KW-0812">Transmembrane</keyword>
<dbReference type="Pfam" id="PF01757">
    <property type="entry name" value="Acyl_transf_3"/>
    <property type="match status" value="1"/>
</dbReference>
<feature type="transmembrane region" description="Helical" evidence="1">
    <location>
        <begin position="318"/>
        <end position="345"/>
    </location>
</feature>
<evidence type="ECO:0000313" key="3">
    <source>
        <dbReference type="EMBL" id="AWU66594.1"/>
    </source>
</evidence>
<feature type="transmembrane region" description="Helical" evidence="1">
    <location>
        <begin position="293"/>
        <end position="312"/>
    </location>
</feature>
<evidence type="ECO:0000259" key="2">
    <source>
        <dbReference type="Pfam" id="PF01757"/>
    </source>
</evidence>
<evidence type="ECO:0000313" key="4">
    <source>
        <dbReference type="EMBL" id="BDN96633.1"/>
    </source>
</evidence>
<feature type="transmembrane region" description="Helical" evidence="1">
    <location>
        <begin position="139"/>
        <end position="161"/>
    </location>
</feature>
<dbReference type="PANTHER" id="PTHR23028:SF53">
    <property type="entry name" value="ACYL_TRANSF_3 DOMAIN-CONTAINING PROTEIN"/>
    <property type="match status" value="1"/>
</dbReference>
<dbReference type="GO" id="GO:0016747">
    <property type="term" value="F:acyltransferase activity, transferring groups other than amino-acyl groups"/>
    <property type="evidence" value="ECO:0007669"/>
    <property type="project" value="InterPro"/>
</dbReference>
<feature type="transmembrane region" description="Helical" evidence="1">
    <location>
        <begin position="50"/>
        <end position="70"/>
    </location>
</feature>
<dbReference type="EMBL" id="AP026382">
    <property type="protein sequence ID" value="BDN96633.1"/>
    <property type="molecule type" value="Genomic_DNA"/>
</dbReference>
<dbReference type="InterPro" id="IPR050879">
    <property type="entry name" value="Acyltransferase_3"/>
</dbReference>
<protein>
    <submittedName>
        <fullName evidence="3">Acyltransferase</fullName>
    </submittedName>
</protein>
<proteinExistence type="predicted"/>